<comment type="caution">
    <text evidence="1">The sequence shown here is derived from an EMBL/GenBank/DDBJ whole genome shotgun (WGS) entry which is preliminary data.</text>
</comment>
<keyword evidence="2" id="KW-1185">Reference proteome</keyword>
<reference evidence="1 2" key="1">
    <citation type="submission" date="2014-03" db="EMBL/GenBank/DDBJ databases">
        <title>Genome sequence of Bordetella bronchiseptica.</title>
        <authorList>
            <person name="Harvill E."/>
            <person name="Goodfield L.L."/>
            <person name="Ivanov Y.V."/>
            <person name="Meyer J.A."/>
            <person name="Muse S.J."/>
            <person name="Jacobs N."/>
            <person name="Bendor L."/>
            <person name="Smallridge W.E."/>
            <person name="Brinkac L.M."/>
            <person name="Sanka R."/>
            <person name="Kim M."/>
            <person name="Losada L."/>
        </authorList>
    </citation>
    <scope>NUCLEOTIDE SEQUENCE [LARGE SCALE GENOMIC DNA]</scope>
    <source>
        <strain evidence="1 2">00-P-2796</strain>
    </source>
</reference>
<evidence type="ECO:0000313" key="2">
    <source>
        <dbReference type="Proteomes" id="UP000025756"/>
    </source>
</evidence>
<protein>
    <submittedName>
        <fullName evidence="1">N-acetyltransferase YedL</fullName>
    </submittedName>
</protein>
<evidence type="ECO:0000313" key="1">
    <source>
        <dbReference type="EMBL" id="KCV32633.1"/>
    </source>
</evidence>
<proteinExistence type="predicted"/>
<organism evidence="1 2">
    <name type="scientific">Bordetella bronchiseptica 00-P-2796</name>
    <dbReference type="NCBI Taxonomy" id="1331199"/>
    <lineage>
        <taxon>Bacteria</taxon>
        <taxon>Pseudomonadati</taxon>
        <taxon>Pseudomonadota</taxon>
        <taxon>Betaproteobacteria</taxon>
        <taxon>Burkholderiales</taxon>
        <taxon>Alcaligenaceae</taxon>
        <taxon>Bordetella</taxon>
    </lineage>
</organism>
<dbReference type="EMBL" id="JGWH01000128">
    <property type="protein sequence ID" value="KCV32633.1"/>
    <property type="molecule type" value="Genomic_DNA"/>
</dbReference>
<gene>
    <name evidence="1" type="ORF">L490_3957</name>
</gene>
<sequence length="37" mass="4428">MKMLPASFRRRFLKEIEGLFVQVLLIIEIKSKTQYNS</sequence>
<dbReference type="Proteomes" id="UP000025756">
    <property type="component" value="Unassembled WGS sequence"/>
</dbReference>
<accession>A0ABR4RAV5</accession>
<name>A0ABR4RAV5_BORBO</name>